<dbReference type="PANTHER" id="PTHR12788">
    <property type="entry name" value="PROTEIN-TYROSINE SULFOTRANSFERASE 2"/>
    <property type="match status" value="1"/>
</dbReference>
<dbReference type="InterPro" id="IPR026634">
    <property type="entry name" value="TPST-like"/>
</dbReference>
<dbReference type="InterPro" id="IPR027417">
    <property type="entry name" value="P-loop_NTPase"/>
</dbReference>
<feature type="repeat" description="TPR" evidence="4">
    <location>
        <begin position="115"/>
        <end position="148"/>
    </location>
</feature>
<dbReference type="GO" id="GO:0008476">
    <property type="term" value="F:protein-tyrosine sulfotransferase activity"/>
    <property type="evidence" value="ECO:0007669"/>
    <property type="project" value="InterPro"/>
</dbReference>
<dbReference type="EMBL" id="CP170721">
    <property type="protein sequence ID" value="XIA18576.1"/>
    <property type="molecule type" value="Genomic_DNA"/>
</dbReference>
<proteinExistence type="predicted"/>
<accession>A0AB74UQL1</accession>
<organism evidence="5">
    <name type="scientific">Rhodanobacter sp. FW102-FHT14D07</name>
    <dbReference type="NCBI Taxonomy" id="3351462"/>
    <lineage>
        <taxon>Bacteria</taxon>
        <taxon>Pseudomonadati</taxon>
        <taxon>Pseudomonadota</taxon>
        <taxon>Gammaproteobacteria</taxon>
        <taxon>Lysobacterales</taxon>
        <taxon>Rhodanobacteraceae</taxon>
        <taxon>Rhodanobacter</taxon>
    </lineage>
</organism>
<dbReference type="Pfam" id="PF13469">
    <property type="entry name" value="Sulfotransfer_3"/>
    <property type="match status" value="1"/>
</dbReference>
<dbReference type="InterPro" id="IPR019734">
    <property type="entry name" value="TPR_rpt"/>
</dbReference>
<dbReference type="Pfam" id="PF07719">
    <property type="entry name" value="TPR_2"/>
    <property type="match status" value="1"/>
</dbReference>
<keyword evidence="3 4" id="KW-0802">TPR repeat</keyword>
<protein>
    <submittedName>
        <fullName evidence="5">Sulfotransferase</fullName>
    </submittedName>
</protein>
<evidence type="ECO:0000313" key="5">
    <source>
        <dbReference type="EMBL" id="XIA18576.1"/>
    </source>
</evidence>
<evidence type="ECO:0000256" key="3">
    <source>
        <dbReference type="ARBA" id="ARBA00022803"/>
    </source>
</evidence>
<dbReference type="SUPFAM" id="SSF48452">
    <property type="entry name" value="TPR-like"/>
    <property type="match status" value="2"/>
</dbReference>
<evidence type="ECO:0000256" key="4">
    <source>
        <dbReference type="PROSITE-ProRule" id="PRU00339"/>
    </source>
</evidence>
<name>A0AB74UQL1_9GAMM</name>
<dbReference type="InterPro" id="IPR013105">
    <property type="entry name" value="TPR_2"/>
</dbReference>
<sequence length="628" mass="68910">MPPPAADPPSTPASTLAAAMASAWNAGDAERVIELAAQAADAAGDDEGVLVLLGVAQQATGRHARAAATFNRLCQLRPAVSAYWNNLGVASRLAGDLAASGQALRQARQLAPGDAEVHYNLGLLYTQQRDWPAARQALLEAASLAPSFIEARLQAAYACYVCGDNAAQEEMLDGAGEWPPQPAEQALILAAMLSVQGASEAALRTLARAQLPPTEAAAAPLRLRIAAQRVVLHERSNQVERAQQDLQQLPLAAIDALPPDAVQARADGWRAHAAMASRNGAHAEAAALYRRVLALPLDDESRASVGFGLAIACDRLGRHAEAWDALQAAHAAQLEIARQVVPERLAADSQPLPLADCVVEPHDYARWTELRAPGSMESPVFVVGFPRSGTTLLEQMLDAHPDFRSMDERAYIHELIESMERVGQRYPADLASLSQDDADALRRSYRRRVAQVRPDLGPRRLVDKNPLNMQCLPMIMRLFPQARIILCLRHPCDVLLSCSMQSFRSPAFMVLCSSLPRLAQGYARAFTQWQRDVEVFAPQVLEWRYESVVEQFGDQATRLAQFLDLADAAPLQRFAEHAREKHISTPSYAQVTRGVYRKAVGRWRDYREHFEPVLPVLQPWLERFGYDG</sequence>
<dbReference type="SUPFAM" id="SSF52540">
    <property type="entry name" value="P-loop containing nucleoside triphosphate hydrolases"/>
    <property type="match status" value="1"/>
</dbReference>
<dbReference type="AlphaFoldDB" id="A0AB74UQL1"/>
<keyword evidence="2" id="KW-0677">Repeat</keyword>
<dbReference type="RefSeq" id="WP_395120240.1">
    <property type="nucleotide sequence ID" value="NZ_CP170721.1"/>
</dbReference>
<evidence type="ECO:0000256" key="1">
    <source>
        <dbReference type="ARBA" id="ARBA00022679"/>
    </source>
</evidence>
<dbReference type="Gene3D" id="3.40.50.300">
    <property type="entry name" value="P-loop containing nucleotide triphosphate hydrolases"/>
    <property type="match status" value="1"/>
</dbReference>
<reference evidence="5" key="1">
    <citation type="submission" date="2024-10" db="EMBL/GenBank/DDBJ databases">
        <authorList>
            <person name="Lesea H.P."/>
            <person name="Kuehl J.V."/>
            <person name="Chandonia J.-M."/>
        </authorList>
    </citation>
    <scope>NUCLEOTIDE SEQUENCE</scope>
    <source>
        <strain evidence="5">FW102-FHT14D07</strain>
    </source>
</reference>
<dbReference type="Gene3D" id="1.25.40.10">
    <property type="entry name" value="Tetratricopeptide repeat domain"/>
    <property type="match status" value="2"/>
</dbReference>
<gene>
    <name evidence="5" type="ORF">ACFYG5_00110</name>
</gene>
<dbReference type="InterPro" id="IPR011990">
    <property type="entry name" value="TPR-like_helical_dom_sf"/>
</dbReference>
<dbReference type="PROSITE" id="PS50005">
    <property type="entry name" value="TPR"/>
    <property type="match status" value="1"/>
</dbReference>
<dbReference type="PANTHER" id="PTHR12788:SF10">
    <property type="entry name" value="PROTEIN-TYROSINE SULFOTRANSFERASE"/>
    <property type="match status" value="1"/>
</dbReference>
<dbReference type="SMART" id="SM00028">
    <property type="entry name" value="TPR"/>
    <property type="match status" value="4"/>
</dbReference>
<keyword evidence="1" id="KW-0808">Transferase</keyword>
<evidence type="ECO:0000256" key="2">
    <source>
        <dbReference type="ARBA" id="ARBA00022737"/>
    </source>
</evidence>